<feature type="domain" description="HTH tetR-type" evidence="5">
    <location>
        <begin position="17"/>
        <end position="77"/>
    </location>
</feature>
<dbReference type="InterPro" id="IPR050109">
    <property type="entry name" value="HTH-type_TetR-like_transc_reg"/>
</dbReference>
<dbReference type="Pfam" id="PF00440">
    <property type="entry name" value="TetR_N"/>
    <property type="match status" value="1"/>
</dbReference>
<dbReference type="PANTHER" id="PTHR30055:SF234">
    <property type="entry name" value="HTH-TYPE TRANSCRIPTIONAL REGULATOR BETI"/>
    <property type="match status" value="1"/>
</dbReference>
<dbReference type="PRINTS" id="PR00455">
    <property type="entry name" value="HTHTETR"/>
</dbReference>
<keyword evidence="1" id="KW-0805">Transcription regulation</keyword>
<evidence type="ECO:0000256" key="1">
    <source>
        <dbReference type="ARBA" id="ARBA00023015"/>
    </source>
</evidence>
<dbReference type="SUPFAM" id="SSF46689">
    <property type="entry name" value="Homeodomain-like"/>
    <property type="match status" value="1"/>
</dbReference>
<proteinExistence type="predicted"/>
<protein>
    <recommendedName>
        <fullName evidence="5">HTH tetR-type domain-containing protein</fullName>
    </recommendedName>
</protein>
<evidence type="ECO:0000259" key="5">
    <source>
        <dbReference type="PROSITE" id="PS50977"/>
    </source>
</evidence>
<dbReference type="PANTHER" id="PTHR30055">
    <property type="entry name" value="HTH-TYPE TRANSCRIPTIONAL REGULATOR RUTR"/>
    <property type="match status" value="1"/>
</dbReference>
<dbReference type="PROSITE" id="PS50977">
    <property type="entry name" value="HTH_TETR_2"/>
    <property type="match status" value="1"/>
</dbReference>
<sequence length="196" mass="22086">MNEKRNYRMRRRAESQEETRQRIVEATMQLHEELGPRATSISAIADRAGVQRLTVYRHFPDEAAVFAACTGEWGRRNPPPDPSQWESVVDPAKRISAALAAFYAYYAATRRMWSVAHREAPDVPVLQPVLAEYDHLLADQAAALAPGRRGSKAHKRAVATIRHALSFPTWESLQGQGLDDKEKLALVEAWLEGVMR</sequence>
<dbReference type="Gene3D" id="1.10.357.10">
    <property type="entry name" value="Tetracycline Repressor, domain 2"/>
    <property type="match status" value="1"/>
</dbReference>
<reference evidence="7" key="1">
    <citation type="journal article" date="2019" name="Int. J. Syst. Evol. Microbiol.">
        <title>The Global Catalogue of Microorganisms (GCM) 10K type strain sequencing project: providing services to taxonomists for standard genome sequencing and annotation.</title>
        <authorList>
            <consortium name="The Broad Institute Genomics Platform"/>
            <consortium name="The Broad Institute Genome Sequencing Center for Infectious Disease"/>
            <person name="Wu L."/>
            <person name="Ma J."/>
        </authorList>
    </citation>
    <scope>NUCLEOTIDE SEQUENCE [LARGE SCALE GENOMIC DNA]</scope>
    <source>
        <strain evidence="7">CGMCC 1.15905</strain>
    </source>
</reference>
<organism evidence="6 7">
    <name type="scientific">Arenimonas soli</name>
    <dbReference type="NCBI Taxonomy" id="2269504"/>
    <lineage>
        <taxon>Bacteria</taxon>
        <taxon>Pseudomonadati</taxon>
        <taxon>Pseudomonadota</taxon>
        <taxon>Gammaproteobacteria</taxon>
        <taxon>Lysobacterales</taxon>
        <taxon>Lysobacteraceae</taxon>
        <taxon>Arenimonas</taxon>
    </lineage>
</organism>
<comment type="caution">
    <text evidence="6">The sequence shown here is derived from an EMBL/GenBank/DDBJ whole genome shotgun (WGS) entry which is preliminary data.</text>
</comment>
<accession>A0ABQ1HED2</accession>
<evidence type="ECO:0000313" key="6">
    <source>
        <dbReference type="EMBL" id="GGA73668.1"/>
    </source>
</evidence>
<dbReference type="RefSeq" id="WP_188661852.1">
    <property type="nucleotide sequence ID" value="NZ_BMKC01000001.1"/>
</dbReference>
<dbReference type="Proteomes" id="UP000623419">
    <property type="component" value="Unassembled WGS sequence"/>
</dbReference>
<evidence type="ECO:0000256" key="3">
    <source>
        <dbReference type="ARBA" id="ARBA00023163"/>
    </source>
</evidence>
<keyword evidence="2 4" id="KW-0238">DNA-binding</keyword>
<evidence type="ECO:0000256" key="4">
    <source>
        <dbReference type="PROSITE-ProRule" id="PRU00335"/>
    </source>
</evidence>
<name>A0ABQ1HED2_9GAMM</name>
<keyword evidence="3" id="KW-0804">Transcription</keyword>
<dbReference type="InterPro" id="IPR001647">
    <property type="entry name" value="HTH_TetR"/>
</dbReference>
<gene>
    <name evidence="6" type="ORF">GCM10011521_09740</name>
</gene>
<dbReference type="EMBL" id="BMKC01000001">
    <property type="protein sequence ID" value="GGA73668.1"/>
    <property type="molecule type" value="Genomic_DNA"/>
</dbReference>
<keyword evidence="7" id="KW-1185">Reference proteome</keyword>
<evidence type="ECO:0000256" key="2">
    <source>
        <dbReference type="ARBA" id="ARBA00023125"/>
    </source>
</evidence>
<dbReference type="InterPro" id="IPR009057">
    <property type="entry name" value="Homeodomain-like_sf"/>
</dbReference>
<feature type="DNA-binding region" description="H-T-H motif" evidence="4">
    <location>
        <begin position="40"/>
        <end position="59"/>
    </location>
</feature>
<evidence type="ECO:0000313" key="7">
    <source>
        <dbReference type="Proteomes" id="UP000623419"/>
    </source>
</evidence>